<dbReference type="SUPFAM" id="SSF51905">
    <property type="entry name" value="FAD/NAD(P)-binding domain"/>
    <property type="match status" value="1"/>
</dbReference>
<dbReference type="Proteomes" id="UP001496627">
    <property type="component" value="Unassembled WGS sequence"/>
</dbReference>
<accession>A0ABV0MCU8</accession>
<evidence type="ECO:0000259" key="5">
    <source>
        <dbReference type="Pfam" id="PF00890"/>
    </source>
</evidence>
<dbReference type="RefSeq" id="WP_210058958.1">
    <property type="nucleotide sequence ID" value="NZ_JBEAAL010000054.1"/>
</dbReference>
<keyword evidence="3" id="KW-0274">FAD</keyword>
<comment type="caution">
    <text evidence="6">The sequence shown here is derived from an EMBL/GenBank/DDBJ whole genome shotgun (WGS) entry which is preliminary data.</text>
</comment>
<comment type="cofactor">
    <cofactor evidence="1">
        <name>FAD</name>
        <dbReference type="ChEBI" id="CHEBI:57692"/>
    </cofactor>
</comment>
<evidence type="ECO:0000256" key="3">
    <source>
        <dbReference type="ARBA" id="ARBA00022827"/>
    </source>
</evidence>
<name>A0ABV0MCU8_9HYPH</name>
<keyword evidence="4" id="KW-0560">Oxidoreductase</keyword>
<evidence type="ECO:0000256" key="4">
    <source>
        <dbReference type="ARBA" id="ARBA00023002"/>
    </source>
</evidence>
<dbReference type="InterPro" id="IPR036188">
    <property type="entry name" value="FAD/NAD-bd_sf"/>
</dbReference>
<dbReference type="InterPro" id="IPR003953">
    <property type="entry name" value="FAD-dep_OxRdtase_2_FAD-bd"/>
</dbReference>
<protein>
    <submittedName>
        <fullName evidence="6">FAD-dependent oxidoreductase</fullName>
    </submittedName>
</protein>
<keyword evidence="7" id="KW-1185">Reference proteome</keyword>
<evidence type="ECO:0000256" key="1">
    <source>
        <dbReference type="ARBA" id="ARBA00001974"/>
    </source>
</evidence>
<dbReference type="EMBL" id="JBEAAL010000054">
    <property type="protein sequence ID" value="MEQ1409712.1"/>
    <property type="molecule type" value="Genomic_DNA"/>
</dbReference>
<evidence type="ECO:0000313" key="7">
    <source>
        <dbReference type="Proteomes" id="UP001496627"/>
    </source>
</evidence>
<organism evidence="6 7">
    <name type="scientific">Neorhizobium phenanthreniclasticum</name>
    <dbReference type="NCBI Taxonomy" id="3157917"/>
    <lineage>
        <taxon>Bacteria</taxon>
        <taxon>Pseudomonadati</taxon>
        <taxon>Pseudomonadota</taxon>
        <taxon>Alphaproteobacteria</taxon>
        <taxon>Hyphomicrobiales</taxon>
        <taxon>Rhizobiaceae</taxon>
        <taxon>Rhizobium/Agrobacterium group</taxon>
        <taxon>Neorhizobium</taxon>
    </lineage>
</organism>
<dbReference type="Gene3D" id="3.50.50.60">
    <property type="entry name" value="FAD/NAD(P)-binding domain"/>
    <property type="match status" value="2"/>
</dbReference>
<proteinExistence type="predicted"/>
<evidence type="ECO:0000256" key="2">
    <source>
        <dbReference type="ARBA" id="ARBA00022630"/>
    </source>
</evidence>
<dbReference type="InterPro" id="IPR027477">
    <property type="entry name" value="Succ_DH/fumarate_Rdtase_cat_sf"/>
</dbReference>
<dbReference type="SUPFAM" id="SSF56425">
    <property type="entry name" value="Succinate dehydrogenase/fumarate reductase flavoprotein, catalytic domain"/>
    <property type="match status" value="1"/>
</dbReference>
<gene>
    <name evidence="6" type="ORF">ABK249_32950</name>
</gene>
<dbReference type="InterPro" id="IPR050315">
    <property type="entry name" value="FAD-oxidoreductase_2"/>
</dbReference>
<dbReference type="PANTHER" id="PTHR43400:SF10">
    <property type="entry name" value="3-OXOSTEROID 1-DEHYDROGENASE"/>
    <property type="match status" value="1"/>
</dbReference>
<evidence type="ECO:0000313" key="6">
    <source>
        <dbReference type="EMBL" id="MEQ1409712.1"/>
    </source>
</evidence>
<dbReference type="Pfam" id="PF00890">
    <property type="entry name" value="FAD_binding_2"/>
    <property type="match status" value="1"/>
</dbReference>
<sequence>MTLNESSKNLTSAEPVRTVDLLVIGAGPAGMAAAIFAKLRGLDVVIIEKSEMIGGTASTSAGTLWIPENSQGKQIGDKDSITQAAAYLDSLIAAHTHRTDRQRDVYFSTGVEAIDVLQSMTEVKFLPCGEHPDYHAKAGAAVRGRAIVPAPFDARMLGRDFERVRPPIDEFMIFGGMMVGKMDIPRLLGRFQSLGNFIYSARLFLRYLTDRLRFSRGTRLVMGNALVARMYHSLLKLGVRPEFGTCLGELLVENGRVTGATVAGPSGTARISARKGVILATGGFAHNAGYRERLMPQPTPKFSLASTANQGEGIAAAEALGARISETENGSGGFWTPVSVTRRKDGTQGLFPHLSLDRAKPGLIAVNRAGRRFCNEADSYHDFVEAMYRSNDPDSAIPTWLICDGTFIRKYGLGHIYPGTTDLAPFLTSGYLVHGETPEALAKKLGIDAAGLEATLSRYNEQAARGVDEDFHKGHSALNRFNGDPQVKPNPCLAPVGTKNVYAMAVWPAEIACSAGISTDEDARVVDGDENPIPGLYACGNDMASVMGDSYPGPGTTLGPAVVFAYRAVNAAARERYD</sequence>
<reference evidence="6 7" key="1">
    <citation type="submission" date="2024-05" db="EMBL/GenBank/DDBJ databases">
        <title>Neorhizobium sp. Rsf11, a plant growth promoting and heavy metal resistant PAH-degrader.</title>
        <authorList>
            <person name="Golubev S.N."/>
            <person name="Muratova A.Y."/>
            <person name="Markelova M.I."/>
        </authorList>
    </citation>
    <scope>NUCLEOTIDE SEQUENCE [LARGE SCALE GENOMIC DNA]</scope>
    <source>
        <strain evidence="6 7">Rsf11</strain>
    </source>
</reference>
<feature type="domain" description="FAD-dependent oxidoreductase 2 FAD-binding" evidence="5">
    <location>
        <begin position="20"/>
        <end position="558"/>
    </location>
</feature>
<dbReference type="PANTHER" id="PTHR43400">
    <property type="entry name" value="FUMARATE REDUCTASE"/>
    <property type="match status" value="1"/>
</dbReference>
<keyword evidence="2" id="KW-0285">Flavoprotein</keyword>